<dbReference type="PANTHER" id="PTHR37460:SF1">
    <property type="entry name" value="ENDONUCLEASE III"/>
    <property type="match status" value="1"/>
</dbReference>
<dbReference type="PANTHER" id="PTHR37460">
    <property type="entry name" value="ENDONUCLEASE III"/>
    <property type="match status" value="1"/>
</dbReference>
<name>A0A832YSA8_9CREN</name>
<organism evidence="1 2">
    <name type="scientific">Ignisphaera aggregans</name>
    <dbReference type="NCBI Taxonomy" id="334771"/>
    <lineage>
        <taxon>Archaea</taxon>
        <taxon>Thermoproteota</taxon>
        <taxon>Thermoprotei</taxon>
        <taxon>Desulfurococcales</taxon>
        <taxon>Desulfurococcaceae</taxon>
        <taxon>Ignisphaera</taxon>
    </lineage>
</organism>
<gene>
    <name evidence="1" type="ORF">EYH02_01785</name>
</gene>
<evidence type="ECO:0000313" key="2">
    <source>
        <dbReference type="Proteomes" id="UP000605805"/>
    </source>
</evidence>
<evidence type="ECO:0000313" key="1">
    <source>
        <dbReference type="EMBL" id="HIP56790.1"/>
    </source>
</evidence>
<accession>A0A832YSA8</accession>
<dbReference type="Proteomes" id="UP000605805">
    <property type="component" value="Unassembled WGS sequence"/>
</dbReference>
<dbReference type="Pfam" id="PF01986">
    <property type="entry name" value="DUF123"/>
    <property type="match status" value="1"/>
</dbReference>
<protein>
    <submittedName>
        <fullName evidence="1">GIY-YIG nuclease family protein</fullName>
    </submittedName>
</protein>
<sequence>MGKILLSTIPKAPGIYALILKVCQTLKIAIGSLGFTNLEPGIYCYIGSARGYGGLYSRIAHHIRKPKSRIRWHIDYLTNDPSVLIVSIVYAITNMDLESVFANNVSASRCWRPTIPHFGATDKRDYTHLYYCTCSYEECLRELQFVLEKLGLKPQTVTLNTH</sequence>
<dbReference type="CDD" id="cd10441">
    <property type="entry name" value="GIY-YIG_COG1833"/>
    <property type="match status" value="1"/>
</dbReference>
<comment type="caution">
    <text evidence="1">The sequence shown here is derived from an EMBL/GenBank/DDBJ whole genome shotgun (WGS) entry which is preliminary data.</text>
</comment>
<dbReference type="EMBL" id="DQTV01000037">
    <property type="protein sequence ID" value="HIP56790.1"/>
    <property type="molecule type" value="Genomic_DNA"/>
</dbReference>
<reference evidence="1" key="1">
    <citation type="journal article" date="2020" name="ISME J.">
        <title>Gammaproteobacteria mediating utilization of methyl-, sulfur- and petroleum organic compounds in deep ocean hydrothermal plumes.</title>
        <authorList>
            <person name="Zhou Z."/>
            <person name="Liu Y."/>
            <person name="Pan J."/>
            <person name="Cron B.R."/>
            <person name="Toner B.M."/>
            <person name="Anantharaman K."/>
            <person name="Breier J.A."/>
            <person name="Dick G.J."/>
            <person name="Li M."/>
        </authorList>
    </citation>
    <scope>NUCLEOTIDE SEQUENCE</scope>
    <source>
        <strain evidence="1">SZUA-1435</strain>
    </source>
</reference>
<proteinExistence type="predicted"/>
<dbReference type="InterPro" id="IPR002837">
    <property type="entry name" value="DUF123"/>
</dbReference>
<dbReference type="AlphaFoldDB" id="A0A832YSA8"/>